<reference evidence="2 3" key="1">
    <citation type="submission" date="2016-11" db="EMBL/GenBank/DDBJ databases">
        <authorList>
            <person name="Jaros S."/>
            <person name="Januszkiewicz K."/>
            <person name="Wedrychowicz H."/>
        </authorList>
    </citation>
    <scope>NUCLEOTIDE SEQUENCE [LARGE SCALE GENOMIC DNA]</scope>
    <source>
        <strain evidence="2 3">DSM 100565</strain>
    </source>
</reference>
<sequence>MSGPAIRPARSEDAPAIAAILGGWVRETGWMPRLHSADEDLHFARHLVRTQDVLVAGNPPQGFLARNGEDVTALYLAPGARGRGTGRALLDAAKAESPRLALWTFAANAGARAFYAREGFTQIGGTPGENDEGLPDIRLQWTAPAAKAGDP</sequence>
<dbReference type="InterPro" id="IPR000182">
    <property type="entry name" value="GNAT_dom"/>
</dbReference>
<keyword evidence="3" id="KW-1185">Reference proteome</keyword>
<evidence type="ECO:0000259" key="1">
    <source>
        <dbReference type="PROSITE" id="PS51186"/>
    </source>
</evidence>
<protein>
    <submittedName>
        <fullName evidence="2">L-amino acid N-acyltransferase YncA</fullName>
    </submittedName>
</protein>
<dbReference type="Gene3D" id="3.40.630.30">
    <property type="match status" value="1"/>
</dbReference>
<dbReference type="PROSITE" id="PS51186">
    <property type="entry name" value="GNAT"/>
    <property type="match status" value="1"/>
</dbReference>
<dbReference type="GO" id="GO:0016747">
    <property type="term" value="F:acyltransferase activity, transferring groups other than amino-acyl groups"/>
    <property type="evidence" value="ECO:0007669"/>
    <property type="project" value="InterPro"/>
</dbReference>
<dbReference type="RefSeq" id="WP_073326830.1">
    <property type="nucleotide sequence ID" value="NZ_FQYO01000002.1"/>
</dbReference>
<dbReference type="EMBL" id="FQYO01000002">
    <property type="protein sequence ID" value="SHI58703.1"/>
    <property type="molecule type" value="Genomic_DNA"/>
</dbReference>
<dbReference type="AlphaFoldDB" id="A0A1M6CCU5"/>
<dbReference type="STRING" id="1447782.SAMN05444417_1124"/>
<feature type="domain" description="N-acetyltransferase" evidence="1">
    <location>
        <begin position="4"/>
        <end position="144"/>
    </location>
</feature>
<accession>A0A1M6CCU5</accession>
<gene>
    <name evidence="2" type="ORF">SAMN05444417_1124</name>
</gene>
<keyword evidence="2" id="KW-0012">Acyltransferase</keyword>
<evidence type="ECO:0000313" key="3">
    <source>
        <dbReference type="Proteomes" id="UP000184292"/>
    </source>
</evidence>
<name>A0A1M6CCU5_9RHOB</name>
<evidence type="ECO:0000313" key="2">
    <source>
        <dbReference type="EMBL" id="SHI58703.1"/>
    </source>
</evidence>
<dbReference type="Pfam" id="PF13508">
    <property type="entry name" value="Acetyltransf_7"/>
    <property type="match status" value="1"/>
</dbReference>
<keyword evidence="2" id="KW-0808">Transferase</keyword>
<organism evidence="2 3">
    <name type="scientific">Wenxinia saemankumensis</name>
    <dbReference type="NCBI Taxonomy" id="1447782"/>
    <lineage>
        <taxon>Bacteria</taxon>
        <taxon>Pseudomonadati</taxon>
        <taxon>Pseudomonadota</taxon>
        <taxon>Alphaproteobacteria</taxon>
        <taxon>Rhodobacterales</taxon>
        <taxon>Roseobacteraceae</taxon>
        <taxon>Wenxinia</taxon>
    </lineage>
</organism>
<proteinExistence type="predicted"/>
<dbReference type="SUPFAM" id="SSF55729">
    <property type="entry name" value="Acyl-CoA N-acyltransferases (Nat)"/>
    <property type="match status" value="1"/>
</dbReference>
<dbReference type="InterPro" id="IPR016181">
    <property type="entry name" value="Acyl_CoA_acyltransferase"/>
</dbReference>
<dbReference type="Proteomes" id="UP000184292">
    <property type="component" value="Unassembled WGS sequence"/>
</dbReference>